<feature type="domain" description="RsbT co-antagonist protein RsbRD N-terminal" evidence="4">
    <location>
        <begin position="131"/>
        <end position="272"/>
    </location>
</feature>
<feature type="region of interest" description="Disordered" evidence="2">
    <location>
        <begin position="1"/>
        <end position="29"/>
    </location>
</feature>
<reference evidence="6" key="1">
    <citation type="journal article" date="2014" name="Int. J. Syst. Evol. Microbiol.">
        <title>Complete genome sequence of Corynebacterium casei LMG S-19264T (=DSM 44701T), isolated from a smear-ripened cheese.</title>
        <authorList>
            <consortium name="US DOE Joint Genome Institute (JGI-PGF)"/>
            <person name="Walter F."/>
            <person name="Albersmeier A."/>
            <person name="Kalinowski J."/>
            <person name="Ruckert C."/>
        </authorList>
    </citation>
    <scope>NUCLEOTIDE SEQUENCE</scope>
    <source>
        <strain evidence="6">CGMCC 4.3508</strain>
    </source>
</reference>
<evidence type="ECO:0000259" key="5">
    <source>
        <dbReference type="Pfam" id="PF17853"/>
    </source>
</evidence>
<proteinExistence type="inferred from homology"/>
<dbReference type="Pfam" id="PF14361">
    <property type="entry name" value="RsbRD_N"/>
    <property type="match status" value="1"/>
</dbReference>
<comment type="similarity">
    <text evidence="1">Belongs to the CdaR family.</text>
</comment>
<evidence type="ECO:0000313" key="7">
    <source>
        <dbReference type="Proteomes" id="UP000638263"/>
    </source>
</evidence>
<dbReference type="InterPro" id="IPR042070">
    <property type="entry name" value="PucR_C-HTH_sf"/>
</dbReference>
<dbReference type="InterPro" id="IPR025736">
    <property type="entry name" value="PucR_C-HTH_dom"/>
</dbReference>
<feature type="domain" description="CdaR GGDEF-like" evidence="5">
    <location>
        <begin position="288"/>
        <end position="406"/>
    </location>
</feature>
<evidence type="ECO:0000313" key="6">
    <source>
        <dbReference type="EMBL" id="GGL04004.1"/>
    </source>
</evidence>
<sequence length="532" mass="58550">MIPDHTTTHFHRDTASATVAARSSGEHASYHPGAPAAIFMESPVPIRSTNNERAARYTGPAACPPTLSVRDRRGTGLRGATGTEPAHPRVGARSAPAPPTRDHYPVEQQQVPHSTEEVVGLVAQTFLRDRDQFVDELSHLMRTQVPILDRDERLRELMEAGTTDNLMEVLQFLQNEAAEDDVRAPERALVYARILAQRDVPASALIRAYRVGQAGFLDTGMRYAIEFGGGGPVTTSAIVHIVNRTSVYIDRVCEQVGAAYEKERDRWVGNRGGLRQQWVTRLLNGTTSDTDAAEQALRYPLSRGHLAVGTWTDPHIDPATSVEVFDHLRTALATVFERAQGTLLIPVDEHEARLWFALPQQPHVDSAAIERLLSDRALPVRVAIGDYNTGVAGFRRTAEQADRVRRLALLSGEHGARVISYPEVSAVALLADDIDTLREFVADQLGELAVDNERNLWLRETLRVFLAGNRSYAAAATRLAIHRNTVQYRVRQALDLIGVSTDTPGADLYPRLALQATHLLGTAVLRKDTAPS</sequence>
<evidence type="ECO:0000259" key="4">
    <source>
        <dbReference type="Pfam" id="PF14361"/>
    </source>
</evidence>
<evidence type="ECO:0000259" key="3">
    <source>
        <dbReference type="Pfam" id="PF13556"/>
    </source>
</evidence>
<feature type="compositionally biased region" description="Basic and acidic residues" evidence="2">
    <location>
        <begin position="1"/>
        <end position="14"/>
    </location>
</feature>
<dbReference type="InterPro" id="IPR051448">
    <property type="entry name" value="CdaR-like_regulators"/>
</dbReference>
<feature type="domain" description="PucR C-terminal helix-turn-helix" evidence="3">
    <location>
        <begin position="458"/>
        <end position="515"/>
    </location>
</feature>
<dbReference type="PANTHER" id="PTHR33744">
    <property type="entry name" value="CARBOHYDRATE DIACID REGULATOR"/>
    <property type="match status" value="1"/>
</dbReference>
<dbReference type="InterPro" id="IPR041522">
    <property type="entry name" value="CdaR_GGDEF"/>
</dbReference>
<keyword evidence="7" id="KW-1185">Reference proteome</keyword>
<evidence type="ECO:0000256" key="1">
    <source>
        <dbReference type="ARBA" id="ARBA00006754"/>
    </source>
</evidence>
<protein>
    <recommendedName>
        <fullName evidence="8">PucR family transcriptional regulator</fullName>
    </recommendedName>
</protein>
<dbReference type="Gene3D" id="1.10.10.2840">
    <property type="entry name" value="PucR C-terminal helix-turn-helix domain"/>
    <property type="match status" value="1"/>
</dbReference>
<gene>
    <name evidence="6" type="ORF">GCM10011588_18300</name>
</gene>
<dbReference type="InterPro" id="IPR025751">
    <property type="entry name" value="RsbRD_N_dom"/>
</dbReference>
<organism evidence="6 7">
    <name type="scientific">Nocardia jinanensis</name>
    <dbReference type="NCBI Taxonomy" id="382504"/>
    <lineage>
        <taxon>Bacteria</taxon>
        <taxon>Bacillati</taxon>
        <taxon>Actinomycetota</taxon>
        <taxon>Actinomycetes</taxon>
        <taxon>Mycobacteriales</taxon>
        <taxon>Nocardiaceae</taxon>
        <taxon>Nocardia</taxon>
    </lineage>
</organism>
<feature type="region of interest" description="Disordered" evidence="2">
    <location>
        <begin position="56"/>
        <end position="113"/>
    </location>
</feature>
<dbReference type="EMBL" id="BMMH01000003">
    <property type="protein sequence ID" value="GGL04004.1"/>
    <property type="molecule type" value="Genomic_DNA"/>
</dbReference>
<dbReference type="AlphaFoldDB" id="A0A917VP87"/>
<dbReference type="PANTHER" id="PTHR33744:SF1">
    <property type="entry name" value="DNA-BINDING TRANSCRIPTIONAL ACTIVATOR ADER"/>
    <property type="match status" value="1"/>
</dbReference>
<comment type="caution">
    <text evidence="6">The sequence shown here is derived from an EMBL/GenBank/DDBJ whole genome shotgun (WGS) entry which is preliminary data.</text>
</comment>
<evidence type="ECO:0008006" key="8">
    <source>
        <dbReference type="Google" id="ProtNLM"/>
    </source>
</evidence>
<evidence type="ECO:0000256" key="2">
    <source>
        <dbReference type="SAM" id="MobiDB-lite"/>
    </source>
</evidence>
<dbReference type="Proteomes" id="UP000638263">
    <property type="component" value="Unassembled WGS sequence"/>
</dbReference>
<dbReference type="Pfam" id="PF17853">
    <property type="entry name" value="GGDEF_2"/>
    <property type="match status" value="1"/>
</dbReference>
<name>A0A917VP87_9NOCA</name>
<dbReference type="Pfam" id="PF13556">
    <property type="entry name" value="HTH_30"/>
    <property type="match status" value="1"/>
</dbReference>
<reference evidence="6" key="2">
    <citation type="submission" date="2020-09" db="EMBL/GenBank/DDBJ databases">
        <authorList>
            <person name="Sun Q."/>
            <person name="Zhou Y."/>
        </authorList>
    </citation>
    <scope>NUCLEOTIDE SEQUENCE</scope>
    <source>
        <strain evidence="6">CGMCC 4.3508</strain>
    </source>
</reference>
<accession>A0A917VP87</accession>